<dbReference type="InterPro" id="IPR002645">
    <property type="entry name" value="STAS_dom"/>
</dbReference>
<keyword evidence="9" id="KW-1185">Reference proteome</keyword>
<dbReference type="GO" id="GO:0016020">
    <property type="term" value="C:membrane"/>
    <property type="evidence" value="ECO:0007669"/>
    <property type="project" value="UniProtKB-SubCell"/>
</dbReference>
<evidence type="ECO:0000259" key="7">
    <source>
        <dbReference type="PROSITE" id="PS50801"/>
    </source>
</evidence>
<keyword evidence="4 6" id="KW-0472">Membrane</keyword>
<feature type="compositionally biased region" description="Polar residues" evidence="5">
    <location>
        <begin position="655"/>
        <end position="665"/>
    </location>
</feature>
<keyword evidence="3 6" id="KW-1133">Transmembrane helix</keyword>
<feature type="transmembrane region" description="Helical" evidence="6">
    <location>
        <begin position="470"/>
        <end position="490"/>
    </location>
</feature>
<feature type="transmembrane region" description="Helical" evidence="6">
    <location>
        <begin position="401"/>
        <end position="421"/>
    </location>
</feature>
<evidence type="ECO:0000256" key="6">
    <source>
        <dbReference type="SAM" id="Phobius"/>
    </source>
</evidence>
<feature type="transmembrane region" description="Helical" evidence="6">
    <location>
        <begin position="235"/>
        <end position="255"/>
    </location>
</feature>
<dbReference type="SUPFAM" id="SSF52091">
    <property type="entry name" value="SpoIIaa-like"/>
    <property type="match status" value="1"/>
</dbReference>
<dbReference type="CDD" id="cd07042">
    <property type="entry name" value="STAS_SulP_like_sulfate_transporter"/>
    <property type="match status" value="1"/>
</dbReference>
<evidence type="ECO:0000313" key="8">
    <source>
        <dbReference type="EMBL" id="KAK7482058.1"/>
    </source>
</evidence>
<feature type="transmembrane region" description="Helical" evidence="6">
    <location>
        <begin position="314"/>
        <end position="332"/>
    </location>
</feature>
<proteinExistence type="predicted"/>
<dbReference type="Pfam" id="PF01740">
    <property type="entry name" value="STAS"/>
    <property type="match status" value="1"/>
</dbReference>
<evidence type="ECO:0000313" key="9">
    <source>
        <dbReference type="Proteomes" id="UP001519460"/>
    </source>
</evidence>
<dbReference type="Pfam" id="PF00916">
    <property type="entry name" value="Sulfate_transp"/>
    <property type="match status" value="1"/>
</dbReference>
<dbReference type="Gene3D" id="3.30.750.24">
    <property type="entry name" value="STAS domain"/>
    <property type="match status" value="1"/>
</dbReference>
<feature type="compositionally biased region" description="Basic and acidic residues" evidence="5">
    <location>
        <begin position="631"/>
        <end position="649"/>
    </location>
</feature>
<dbReference type="PANTHER" id="PTHR11814">
    <property type="entry name" value="SULFATE TRANSPORTER"/>
    <property type="match status" value="1"/>
</dbReference>
<evidence type="ECO:0000256" key="3">
    <source>
        <dbReference type="ARBA" id="ARBA00022989"/>
    </source>
</evidence>
<feature type="transmembrane region" description="Helical" evidence="6">
    <location>
        <begin position="433"/>
        <end position="450"/>
    </location>
</feature>
<comment type="caution">
    <text evidence="8">The sequence shown here is derived from an EMBL/GenBank/DDBJ whole genome shotgun (WGS) entry which is preliminary data.</text>
</comment>
<organism evidence="8 9">
    <name type="scientific">Batillaria attramentaria</name>
    <dbReference type="NCBI Taxonomy" id="370345"/>
    <lineage>
        <taxon>Eukaryota</taxon>
        <taxon>Metazoa</taxon>
        <taxon>Spiralia</taxon>
        <taxon>Lophotrochozoa</taxon>
        <taxon>Mollusca</taxon>
        <taxon>Gastropoda</taxon>
        <taxon>Caenogastropoda</taxon>
        <taxon>Sorbeoconcha</taxon>
        <taxon>Cerithioidea</taxon>
        <taxon>Batillariidae</taxon>
        <taxon>Batillaria</taxon>
    </lineage>
</organism>
<sequence length="783" mass="85840">MDDRREDKLCAPLASQPGYFFSVSTGSFELVGAHEHNLVKCSDFEYTYRQPEDSTSLPEAVKEAFLKRVSKFSLKNVLKRNFPTLGSLNHYKINQDLPSDMVAGLTAGITMIPQGMAFATLATLPPIVGLYISLFASITYFLFGSARQLSWGCVAVLSIMIGNILDRYESKVQGSLGDDSSCGGVFSSDAATFTPTVPNVTYVSTNGIGLFDNTTTVTAFHHTPGAVSVDRKIEVAGAVTLISGIILAVLGKLGLGKVTSYMSDYLVTSFTVGVSVHVVSSQLKTVLGLDFPRQDGMFKLIKHWIAMLSNIQHTNLATVIISVLSMLIIYLVKRFVNEKYKAKLRIPVPVELFVVIALTVVTTFTELNKKFSVGVVEDIPVGVPKPRIPDLSLGAEYVTDGMMIIIVSFTQTVAMAKLIGLKYNYRVDSNQEMFACGMVSIVCSIFSGYISGASVSRSLVQDSAGGKTQVASLFAAGLVLLVIMVIGPYFYYLPKCVLAAIVIVNLRSVMLKFLTVPDLWRKSRTDTLIWIITCAATIILDADIGLLVGIVASLLLVLIQSQIATVCVLGQLPLSEKCSIWRSKDKYFGAKETDGIKVLEISSPIYFVNAEIISGMVYKLTGVNPLKKRKELSESSKRKPAETKDKECDDREESISLQNGEITSDNIDKKPEEQVQEGYREKSKTETDSKLLCDFARHDSTFDAVPFHSLVLDLSSVTYIDLMGVGAIEFLISEYKTVGITIYISNVHENCFNILHKSGFMNKHGNQVFLTIQAAIQQASRRE</sequence>
<feature type="transmembrane region" description="Helical" evidence="6">
    <location>
        <begin position="344"/>
        <end position="364"/>
    </location>
</feature>
<dbReference type="EMBL" id="JACVVK020000252">
    <property type="protein sequence ID" value="KAK7482058.1"/>
    <property type="molecule type" value="Genomic_DNA"/>
</dbReference>
<dbReference type="InterPro" id="IPR001902">
    <property type="entry name" value="SLC26A/SulP_fam"/>
</dbReference>
<feature type="domain" description="STAS" evidence="7">
    <location>
        <begin position="586"/>
        <end position="779"/>
    </location>
</feature>
<protein>
    <recommendedName>
        <fullName evidence="7">STAS domain-containing protein</fullName>
    </recommendedName>
</protein>
<dbReference type="NCBIfam" id="TIGR00815">
    <property type="entry name" value="sulP"/>
    <property type="match status" value="1"/>
</dbReference>
<reference evidence="8 9" key="1">
    <citation type="journal article" date="2023" name="Sci. Data">
        <title>Genome assembly of the Korean intertidal mud-creeper Batillaria attramentaria.</title>
        <authorList>
            <person name="Patra A.K."/>
            <person name="Ho P.T."/>
            <person name="Jun S."/>
            <person name="Lee S.J."/>
            <person name="Kim Y."/>
            <person name="Won Y.J."/>
        </authorList>
    </citation>
    <scope>NUCLEOTIDE SEQUENCE [LARGE SCALE GENOMIC DNA]</scope>
    <source>
        <strain evidence="8">Wonlab-2016</strain>
    </source>
</reference>
<feature type="transmembrane region" description="Helical" evidence="6">
    <location>
        <begin position="149"/>
        <end position="165"/>
    </location>
</feature>
<dbReference type="InterPro" id="IPR036513">
    <property type="entry name" value="STAS_dom_sf"/>
</dbReference>
<dbReference type="InterPro" id="IPR011547">
    <property type="entry name" value="SLC26A/SulP_dom"/>
</dbReference>
<dbReference type="AlphaFoldDB" id="A0ABD0K4Q6"/>
<evidence type="ECO:0000256" key="1">
    <source>
        <dbReference type="ARBA" id="ARBA00004141"/>
    </source>
</evidence>
<evidence type="ECO:0000256" key="5">
    <source>
        <dbReference type="SAM" id="MobiDB-lite"/>
    </source>
</evidence>
<evidence type="ECO:0000256" key="4">
    <source>
        <dbReference type="ARBA" id="ARBA00023136"/>
    </source>
</evidence>
<dbReference type="Proteomes" id="UP001519460">
    <property type="component" value="Unassembled WGS sequence"/>
</dbReference>
<feature type="compositionally biased region" description="Basic and acidic residues" evidence="5">
    <location>
        <begin position="666"/>
        <end position="683"/>
    </location>
</feature>
<keyword evidence="2 6" id="KW-0812">Transmembrane</keyword>
<name>A0ABD0K4Q6_9CAEN</name>
<evidence type="ECO:0000256" key="2">
    <source>
        <dbReference type="ARBA" id="ARBA00022692"/>
    </source>
</evidence>
<accession>A0ABD0K4Q6</accession>
<feature type="transmembrane region" description="Helical" evidence="6">
    <location>
        <begin position="118"/>
        <end position="143"/>
    </location>
</feature>
<gene>
    <name evidence="8" type="ORF">BaRGS_00026750</name>
</gene>
<feature type="transmembrane region" description="Helical" evidence="6">
    <location>
        <begin position="528"/>
        <end position="559"/>
    </location>
</feature>
<dbReference type="PROSITE" id="PS50801">
    <property type="entry name" value="STAS"/>
    <property type="match status" value="1"/>
</dbReference>
<comment type="subcellular location">
    <subcellularLocation>
        <location evidence="1">Membrane</location>
        <topology evidence="1">Multi-pass membrane protein</topology>
    </subcellularLocation>
</comment>
<feature type="region of interest" description="Disordered" evidence="5">
    <location>
        <begin position="631"/>
        <end position="683"/>
    </location>
</feature>